<dbReference type="InterPro" id="IPR002843">
    <property type="entry name" value="ATPase_V0-cplx_csu/dsu"/>
</dbReference>
<dbReference type="SUPFAM" id="SSF103486">
    <property type="entry name" value="V-type ATP synthase subunit C"/>
    <property type="match status" value="1"/>
</dbReference>
<organism evidence="1 2">
    <name type="scientific">Pisolithus microcarpus 441</name>
    <dbReference type="NCBI Taxonomy" id="765257"/>
    <lineage>
        <taxon>Eukaryota</taxon>
        <taxon>Fungi</taxon>
        <taxon>Dikarya</taxon>
        <taxon>Basidiomycota</taxon>
        <taxon>Agaricomycotina</taxon>
        <taxon>Agaricomycetes</taxon>
        <taxon>Agaricomycetidae</taxon>
        <taxon>Boletales</taxon>
        <taxon>Sclerodermatineae</taxon>
        <taxon>Pisolithaceae</taxon>
        <taxon>Pisolithus</taxon>
    </lineage>
</organism>
<dbReference type="AlphaFoldDB" id="A0A0C9YF17"/>
<dbReference type="EMBL" id="KN833901">
    <property type="protein sequence ID" value="KIK15216.1"/>
    <property type="molecule type" value="Genomic_DNA"/>
</dbReference>
<dbReference type="Proteomes" id="UP000054018">
    <property type="component" value="Unassembled WGS sequence"/>
</dbReference>
<protein>
    <submittedName>
        <fullName evidence="1">Uncharacterized protein</fullName>
    </submittedName>
</protein>
<dbReference type="InterPro" id="IPR036079">
    <property type="entry name" value="ATPase_csu/dsu_sf"/>
</dbReference>
<dbReference type="HOGENOM" id="CLU_2278558_0_0_1"/>
<dbReference type="InterPro" id="IPR016727">
    <property type="entry name" value="ATPase_V0-cplx_dsu"/>
</dbReference>
<dbReference type="GO" id="GO:0033179">
    <property type="term" value="C:proton-transporting V-type ATPase, V0 domain"/>
    <property type="evidence" value="ECO:0007669"/>
    <property type="project" value="InterPro"/>
</dbReference>
<gene>
    <name evidence="1" type="ORF">PISMIDRAFT_641224</name>
</gene>
<dbReference type="STRING" id="765257.A0A0C9YF17"/>
<name>A0A0C9YF17_9AGAM</name>
<proteinExistence type="predicted"/>
<evidence type="ECO:0000313" key="1">
    <source>
        <dbReference type="EMBL" id="KIK15216.1"/>
    </source>
</evidence>
<reference evidence="1 2" key="1">
    <citation type="submission" date="2014-04" db="EMBL/GenBank/DDBJ databases">
        <authorList>
            <consortium name="DOE Joint Genome Institute"/>
            <person name="Kuo A."/>
            <person name="Kohler A."/>
            <person name="Costa M.D."/>
            <person name="Nagy L.G."/>
            <person name="Floudas D."/>
            <person name="Copeland A."/>
            <person name="Barry K.W."/>
            <person name="Cichocki N."/>
            <person name="Veneault-Fourrey C."/>
            <person name="LaButti K."/>
            <person name="Lindquist E.A."/>
            <person name="Lipzen A."/>
            <person name="Lundell T."/>
            <person name="Morin E."/>
            <person name="Murat C."/>
            <person name="Sun H."/>
            <person name="Tunlid A."/>
            <person name="Henrissat B."/>
            <person name="Grigoriev I.V."/>
            <person name="Hibbett D.S."/>
            <person name="Martin F."/>
            <person name="Nordberg H.P."/>
            <person name="Cantor M.N."/>
            <person name="Hua S.X."/>
        </authorList>
    </citation>
    <scope>NUCLEOTIDE SEQUENCE [LARGE SCALE GENOMIC DNA]</scope>
    <source>
        <strain evidence="1 2">441</strain>
    </source>
</reference>
<dbReference type="OrthoDB" id="10250083at2759"/>
<evidence type="ECO:0000313" key="2">
    <source>
        <dbReference type="Proteomes" id="UP000054018"/>
    </source>
</evidence>
<sequence length="102" mass="11313">MEGLFFNVNNGFLEGIVHGYKAGILTQSHYDNLTQCKTLEDLKTQLSTASYGNFLMNKALLTTTIIWDQAAQLLINQSKFLHSTTMLSSRSASSLIISHPSM</sequence>
<accession>A0A0C9YF17</accession>
<dbReference type="Pfam" id="PF01992">
    <property type="entry name" value="vATP-synt_AC39"/>
    <property type="match status" value="1"/>
</dbReference>
<dbReference type="PANTHER" id="PTHR11028">
    <property type="entry name" value="VACUOLAR ATP SYNTHASE SUBUNIT AC39"/>
    <property type="match status" value="1"/>
</dbReference>
<reference evidence="2" key="2">
    <citation type="submission" date="2015-01" db="EMBL/GenBank/DDBJ databases">
        <title>Evolutionary Origins and Diversification of the Mycorrhizal Mutualists.</title>
        <authorList>
            <consortium name="DOE Joint Genome Institute"/>
            <consortium name="Mycorrhizal Genomics Consortium"/>
            <person name="Kohler A."/>
            <person name="Kuo A."/>
            <person name="Nagy L.G."/>
            <person name="Floudas D."/>
            <person name="Copeland A."/>
            <person name="Barry K.W."/>
            <person name="Cichocki N."/>
            <person name="Veneault-Fourrey C."/>
            <person name="LaButti K."/>
            <person name="Lindquist E.A."/>
            <person name="Lipzen A."/>
            <person name="Lundell T."/>
            <person name="Morin E."/>
            <person name="Murat C."/>
            <person name="Riley R."/>
            <person name="Ohm R."/>
            <person name="Sun H."/>
            <person name="Tunlid A."/>
            <person name="Henrissat B."/>
            <person name="Grigoriev I.V."/>
            <person name="Hibbett D.S."/>
            <person name="Martin F."/>
        </authorList>
    </citation>
    <scope>NUCLEOTIDE SEQUENCE [LARGE SCALE GENOMIC DNA]</scope>
    <source>
        <strain evidence="2">441</strain>
    </source>
</reference>
<keyword evidence="2" id="KW-1185">Reference proteome</keyword>
<dbReference type="GO" id="GO:0046961">
    <property type="term" value="F:proton-transporting ATPase activity, rotational mechanism"/>
    <property type="evidence" value="ECO:0007669"/>
    <property type="project" value="InterPro"/>
</dbReference>